<evidence type="ECO:0000256" key="7">
    <source>
        <dbReference type="RuleBase" id="RU000454"/>
    </source>
</evidence>
<keyword evidence="8" id="KW-1133">Transmembrane helix</keyword>
<dbReference type="GO" id="GO:0006508">
    <property type="term" value="P:proteolysis"/>
    <property type="evidence" value="ECO:0007669"/>
    <property type="project" value="UniProtKB-KW"/>
</dbReference>
<keyword evidence="12" id="KW-1185">Reference proteome</keyword>
<dbReference type="CDD" id="cd05474">
    <property type="entry name" value="SAP_like"/>
    <property type="match status" value="1"/>
</dbReference>
<gene>
    <name evidence="11" type="ORF">VMCG_08426</name>
</gene>
<keyword evidence="8" id="KW-0812">Transmembrane</keyword>
<evidence type="ECO:0000313" key="12">
    <source>
        <dbReference type="Proteomes" id="UP000283895"/>
    </source>
</evidence>
<dbReference type="Pfam" id="PF00026">
    <property type="entry name" value="Asp"/>
    <property type="match status" value="1"/>
</dbReference>
<evidence type="ECO:0000313" key="11">
    <source>
        <dbReference type="EMBL" id="ROV93367.1"/>
    </source>
</evidence>
<evidence type="ECO:0000256" key="8">
    <source>
        <dbReference type="SAM" id="Phobius"/>
    </source>
</evidence>
<feature type="active site" evidence="6">
    <location>
        <position position="277"/>
    </location>
</feature>
<evidence type="ECO:0000259" key="10">
    <source>
        <dbReference type="PROSITE" id="PS51767"/>
    </source>
</evidence>
<evidence type="ECO:0000256" key="3">
    <source>
        <dbReference type="ARBA" id="ARBA00022729"/>
    </source>
</evidence>
<sequence>MKDSSVLAVAAGLLFAPIANAGKTVQWDIQKKGHRKAISAKRSTSTYSEVITNEVAQGGYFATCSIGTPSQNVTMQLDTGSSDIWVPYYLALPCIESECTSGSFNPELSSTFEDVGEGEFMIAYVDGSYAEGDYFTDTFQIAGASISDMTMGLGISTTIPYGLVGVGYKVNEAIVGTEDISSAYSNLPVEMVNQGLIATNAYSLWLNDLDSSTGNILFGGIDTEKYTGDLTKISIIQNPDTQQFDTFFVELTSIHAVSSTGTDELSSHQFPVKVVLDSGTTLSYVPTDLAQEIWTEVGAVYLAELAMAVLPCTMQESQGSFSFGFAGPQGPKINVAMDELVLDLVTTGKAPKFQHGQYKGEEACAFGIQNSTSDPFLLGDTFLRSAYVVYDLVNNQIGIAPTDFNATESNIIAFESKGAQIPSATRASNQSLATATSVFTDPAFAAESGFQDGSQDSGSMKVSPAGLETLAVGGMVIFMSLFGGGIFLL</sequence>
<protein>
    <recommendedName>
        <fullName evidence="10">Peptidase A1 domain-containing protein</fullName>
    </recommendedName>
</protein>
<keyword evidence="5 7" id="KW-0378">Hydrolase</keyword>
<dbReference type="PRINTS" id="PR00792">
    <property type="entry name" value="PEPSIN"/>
</dbReference>
<dbReference type="PROSITE" id="PS51767">
    <property type="entry name" value="PEPTIDASE_A1"/>
    <property type="match status" value="1"/>
</dbReference>
<evidence type="ECO:0000256" key="1">
    <source>
        <dbReference type="ARBA" id="ARBA00007447"/>
    </source>
</evidence>
<dbReference type="PANTHER" id="PTHR47966:SF65">
    <property type="entry name" value="ASPARTIC-TYPE ENDOPEPTIDASE"/>
    <property type="match status" value="1"/>
</dbReference>
<dbReference type="InterPro" id="IPR033121">
    <property type="entry name" value="PEPTIDASE_A1"/>
</dbReference>
<keyword evidence="2 7" id="KW-0645">Protease</keyword>
<dbReference type="Proteomes" id="UP000283895">
    <property type="component" value="Unassembled WGS sequence"/>
</dbReference>
<dbReference type="PROSITE" id="PS00141">
    <property type="entry name" value="ASP_PROTEASE"/>
    <property type="match status" value="1"/>
</dbReference>
<evidence type="ECO:0000256" key="6">
    <source>
        <dbReference type="PIRSR" id="PIRSR601461-1"/>
    </source>
</evidence>
<name>A0A423VQW4_9PEZI</name>
<dbReference type="EMBL" id="LKEA01000045">
    <property type="protein sequence ID" value="ROV93367.1"/>
    <property type="molecule type" value="Genomic_DNA"/>
</dbReference>
<evidence type="ECO:0000256" key="9">
    <source>
        <dbReference type="SAM" id="SignalP"/>
    </source>
</evidence>
<keyword evidence="4 7" id="KW-0064">Aspartyl protease</keyword>
<dbReference type="InterPro" id="IPR001461">
    <property type="entry name" value="Aspartic_peptidase_A1"/>
</dbReference>
<dbReference type="AlphaFoldDB" id="A0A423VQW4"/>
<evidence type="ECO:0000256" key="5">
    <source>
        <dbReference type="ARBA" id="ARBA00022801"/>
    </source>
</evidence>
<organism evidence="11 12">
    <name type="scientific">Cytospora schulzeri</name>
    <dbReference type="NCBI Taxonomy" id="448051"/>
    <lineage>
        <taxon>Eukaryota</taxon>
        <taxon>Fungi</taxon>
        <taxon>Dikarya</taxon>
        <taxon>Ascomycota</taxon>
        <taxon>Pezizomycotina</taxon>
        <taxon>Sordariomycetes</taxon>
        <taxon>Sordariomycetidae</taxon>
        <taxon>Diaporthales</taxon>
        <taxon>Cytosporaceae</taxon>
        <taxon>Cytospora</taxon>
    </lineage>
</organism>
<dbReference type="InterPro" id="IPR021109">
    <property type="entry name" value="Peptidase_aspartic_dom_sf"/>
</dbReference>
<dbReference type="InterPro" id="IPR033876">
    <property type="entry name" value="SAP-like"/>
</dbReference>
<dbReference type="PANTHER" id="PTHR47966">
    <property type="entry name" value="BETA-SITE APP-CLEAVING ENZYME, ISOFORM A-RELATED"/>
    <property type="match status" value="1"/>
</dbReference>
<evidence type="ECO:0000256" key="2">
    <source>
        <dbReference type="ARBA" id="ARBA00022670"/>
    </source>
</evidence>
<dbReference type="OrthoDB" id="771136at2759"/>
<keyword evidence="8" id="KW-0472">Membrane</keyword>
<accession>A0A423VQW4</accession>
<dbReference type="SUPFAM" id="SSF50630">
    <property type="entry name" value="Acid proteases"/>
    <property type="match status" value="1"/>
</dbReference>
<proteinExistence type="inferred from homology"/>
<evidence type="ECO:0000256" key="4">
    <source>
        <dbReference type="ARBA" id="ARBA00022750"/>
    </source>
</evidence>
<reference evidence="11 12" key="1">
    <citation type="submission" date="2015-09" db="EMBL/GenBank/DDBJ databases">
        <title>Host preference determinants of Valsa canker pathogens revealed by comparative genomics.</title>
        <authorList>
            <person name="Yin Z."/>
            <person name="Huang L."/>
        </authorList>
    </citation>
    <scope>NUCLEOTIDE SEQUENCE [LARGE SCALE GENOMIC DNA]</scope>
    <source>
        <strain evidence="11 12">03-1</strain>
    </source>
</reference>
<feature type="domain" description="Peptidase A1" evidence="10">
    <location>
        <begin position="60"/>
        <end position="400"/>
    </location>
</feature>
<dbReference type="Gene3D" id="2.40.70.10">
    <property type="entry name" value="Acid Proteases"/>
    <property type="match status" value="2"/>
</dbReference>
<feature type="transmembrane region" description="Helical" evidence="8">
    <location>
        <begin position="470"/>
        <end position="488"/>
    </location>
</feature>
<keyword evidence="3 9" id="KW-0732">Signal</keyword>
<feature type="active site" evidence="6">
    <location>
        <position position="78"/>
    </location>
</feature>
<dbReference type="InterPro" id="IPR001969">
    <property type="entry name" value="Aspartic_peptidase_AS"/>
</dbReference>
<dbReference type="GO" id="GO:0004190">
    <property type="term" value="F:aspartic-type endopeptidase activity"/>
    <property type="evidence" value="ECO:0007669"/>
    <property type="project" value="UniProtKB-KW"/>
</dbReference>
<feature type="chain" id="PRO_5019074658" description="Peptidase A1 domain-containing protein" evidence="9">
    <location>
        <begin position="22"/>
        <end position="489"/>
    </location>
</feature>
<comment type="similarity">
    <text evidence="1 7">Belongs to the peptidase A1 family.</text>
</comment>
<dbReference type="STRING" id="356882.A0A423VQW4"/>
<comment type="caution">
    <text evidence="11">The sequence shown here is derived from an EMBL/GenBank/DDBJ whole genome shotgun (WGS) entry which is preliminary data.</text>
</comment>
<feature type="signal peptide" evidence="9">
    <location>
        <begin position="1"/>
        <end position="21"/>
    </location>
</feature>